<dbReference type="InterPro" id="IPR037056">
    <property type="entry name" value="RNase_H1_N_sf"/>
</dbReference>
<accession>A0A9P6HM11</accession>
<dbReference type="InterPro" id="IPR009027">
    <property type="entry name" value="Ribosomal_bL9/RNase_H1_N"/>
</dbReference>
<dbReference type="SUPFAM" id="SSF55658">
    <property type="entry name" value="L9 N-domain-like"/>
    <property type="match status" value="1"/>
</dbReference>
<evidence type="ECO:0000313" key="3">
    <source>
        <dbReference type="Proteomes" id="UP000736335"/>
    </source>
</evidence>
<evidence type="ECO:0000313" key="2">
    <source>
        <dbReference type="EMBL" id="KAF9789305.1"/>
    </source>
</evidence>
<dbReference type="Pfam" id="PF01693">
    <property type="entry name" value="Cauli_VI"/>
    <property type="match status" value="1"/>
</dbReference>
<protein>
    <recommendedName>
        <fullName evidence="1">Ribonuclease H1 N-terminal domain-containing protein</fullName>
    </recommendedName>
</protein>
<dbReference type="Proteomes" id="UP000736335">
    <property type="component" value="Unassembled WGS sequence"/>
</dbReference>
<dbReference type="AlphaFoldDB" id="A0A9P6HM11"/>
<keyword evidence="3" id="KW-1185">Reference proteome</keyword>
<dbReference type="InterPro" id="IPR011320">
    <property type="entry name" value="RNase_H1_N"/>
</dbReference>
<sequence length="355" mass="39636">MDTDEALARALDEVLSLSGGDPRKVPPGAMDALNASLLSRDSKTFAAEGYLDSFNSHLPYNHVSFAGEGFLNSFSGHLPYNHVSFTGRCFPIDFDCHLPHKSFTGKGILAGEDWPCTCSRSQSVQGFIHAQEVRKTKAQPRVRRPPPNVNRFAHPVFPLSPDLVLLPDVTSVFRVASTQSPQLPIAYDNLSHPTWMELFPDVEDDIFYTSPSATSHHLPPSGPRVEDHAPTTLHPVLAEIQHDESRLPLSDFIGLKRVIKANPYYLGEPYHINVRNSQGSLKNRRMKRPPPGSPTPEKWFAVARGSELGVFLDWLVVNPLVTGKSRSNFKSFRDEYEAYIWLQACLLRGTLELIN</sequence>
<dbReference type="OrthoDB" id="2676387at2759"/>
<gene>
    <name evidence="2" type="ORF">BJ322DRAFT_1017993</name>
</gene>
<reference evidence="2" key="2">
    <citation type="submission" date="2020-11" db="EMBL/GenBank/DDBJ databases">
        <authorList>
            <consortium name="DOE Joint Genome Institute"/>
            <person name="Kuo A."/>
            <person name="Miyauchi S."/>
            <person name="Kiss E."/>
            <person name="Drula E."/>
            <person name="Kohler A."/>
            <person name="Sanchez-Garcia M."/>
            <person name="Andreopoulos B."/>
            <person name="Barry K.W."/>
            <person name="Bonito G."/>
            <person name="Buee M."/>
            <person name="Carver A."/>
            <person name="Chen C."/>
            <person name="Cichocki N."/>
            <person name="Clum A."/>
            <person name="Culley D."/>
            <person name="Crous P.W."/>
            <person name="Fauchery L."/>
            <person name="Girlanda M."/>
            <person name="Hayes R."/>
            <person name="Keri Z."/>
            <person name="Labutti K."/>
            <person name="Lipzen A."/>
            <person name="Lombard V."/>
            <person name="Magnuson J."/>
            <person name="Maillard F."/>
            <person name="Morin E."/>
            <person name="Murat C."/>
            <person name="Nolan M."/>
            <person name="Ohm R."/>
            <person name="Pangilinan J."/>
            <person name="Pereira M."/>
            <person name="Perotto S."/>
            <person name="Peter M."/>
            <person name="Riley R."/>
            <person name="Sitrit Y."/>
            <person name="Stielow B."/>
            <person name="Szollosi G."/>
            <person name="Zifcakova L."/>
            <person name="Stursova M."/>
            <person name="Spatafora J.W."/>
            <person name="Tedersoo L."/>
            <person name="Vaario L.-M."/>
            <person name="Yamada A."/>
            <person name="Yan M."/>
            <person name="Wang P."/>
            <person name="Xu J."/>
            <person name="Bruns T."/>
            <person name="Baldrian P."/>
            <person name="Vilgalys R."/>
            <person name="Henrissat B."/>
            <person name="Grigoriev I.V."/>
            <person name="Hibbett D."/>
            <person name="Nagy L.G."/>
            <person name="Martin F.M."/>
        </authorList>
    </citation>
    <scope>NUCLEOTIDE SEQUENCE</scope>
    <source>
        <strain evidence="2">UH-Tt-Lm1</strain>
    </source>
</reference>
<organism evidence="2 3">
    <name type="scientific">Thelephora terrestris</name>
    <dbReference type="NCBI Taxonomy" id="56493"/>
    <lineage>
        <taxon>Eukaryota</taxon>
        <taxon>Fungi</taxon>
        <taxon>Dikarya</taxon>
        <taxon>Basidiomycota</taxon>
        <taxon>Agaricomycotina</taxon>
        <taxon>Agaricomycetes</taxon>
        <taxon>Thelephorales</taxon>
        <taxon>Thelephoraceae</taxon>
        <taxon>Thelephora</taxon>
    </lineage>
</organism>
<evidence type="ECO:0000259" key="1">
    <source>
        <dbReference type="Pfam" id="PF01693"/>
    </source>
</evidence>
<feature type="domain" description="Ribonuclease H1 N-terminal" evidence="1">
    <location>
        <begin position="298"/>
        <end position="339"/>
    </location>
</feature>
<reference evidence="2" key="1">
    <citation type="journal article" date="2020" name="Nat. Commun.">
        <title>Large-scale genome sequencing of mycorrhizal fungi provides insights into the early evolution of symbiotic traits.</title>
        <authorList>
            <person name="Miyauchi S."/>
            <person name="Kiss E."/>
            <person name="Kuo A."/>
            <person name="Drula E."/>
            <person name="Kohler A."/>
            <person name="Sanchez-Garcia M."/>
            <person name="Morin E."/>
            <person name="Andreopoulos B."/>
            <person name="Barry K.W."/>
            <person name="Bonito G."/>
            <person name="Buee M."/>
            <person name="Carver A."/>
            <person name="Chen C."/>
            <person name="Cichocki N."/>
            <person name="Clum A."/>
            <person name="Culley D."/>
            <person name="Crous P.W."/>
            <person name="Fauchery L."/>
            <person name="Girlanda M."/>
            <person name="Hayes R.D."/>
            <person name="Keri Z."/>
            <person name="LaButti K."/>
            <person name="Lipzen A."/>
            <person name="Lombard V."/>
            <person name="Magnuson J."/>
            <person name="Maillard F."/>
            <person name="Murat C."/>
            <person name="Nolan M."/>
            <person name="Ohm R.A."/>
            <person name="Pangilinan J."/>
            <person name="Pereira M.F."/>
            <person name="Perotto S."/>
            <person name="Peter M."/>
            <person name="Pfister S."/>
            <person name="Riley R."/>
            <person name="Sitrit Y."/>
            <person name="Stielow J.B."/>
            <person name="Szollosi G."/>
            <person name="Zifcakova L."/>
            <person name="Stursova M."/>
            <person name="Spatafora J.W."/>
            <person name="Tedersoo L."/>
            <person name="Vaario L.M."/>
            <person name="Yamada A."/>
            <person name="Yan M."/>
            <person name="Wang P."/>
            <person name="Xu J."/>
            <person name="Bruns T."/>
            <person name="Baldrian P."/>
            <person name="Vilgalys R."/>
            <person name="Dunand C."/>
            <person name="Henrissat B."/>
            <person name="Grigoriev I.V."/>
            <person name="Hibbett D."/>
            <person name="Nagy L.G."/>
            <person name="Martin F.M."/>
        </authorList>
    </citation>
    <scope>NUCLEOTIDE SEQUENCE</scope>
    <source>
        <strain evidence="2">UH-Tt-Lm1</strain>
    </source>
</reference>
<name>A0A9P6HM11_9AGAM</name>
<comment type="caution">
    <text evidence="2">The sequence shown here is derived from an EMBL/GenBank/DDBJ whole genome shotgun (WGS) entry which is preliminary data.</text>
</comment>
<dbReference type="EMBL" id="WIUZ02000003">
    <property type="protein sequence ID" value="KAF9789305.1"/>
    <property type="molecule type" value="Genomic_DNA"/>
</dbReference>
<proteinExistence type="predicted"/>
<dbReference type="Gene3D" id="3.40.970.10">
    <property type="entry name" value="Ribonuclease H1, N-terminal domain"/>
    <property type="match status" value="1"/>
</dbReference>